<dbReference type="CDD" id="cd00984">
    <property type="entry name" value="DnaB_C"/>
    <property type="match status" value="1"/>
</dbReference>
<comment type="catalytic activity">
    <reaction evidence="10 12">
        <text>ATP + H2O = ADP + phosphate + H(+)</text>
        <dbReference type="Rhea" id="RHEA:13065"/>
        <dbReference type="ChEBI" id="CHEBI:15377"/>
        <dbReference type="ChEBI" id="CHEBI:15378"/>
        <dbReference type="ChEBI" id="CHEBI:30616"/>
        <dbReference type="ChEBI" id="CHEBI:43474"/>
        <dbReference type="ChEBI" id="CHEBI:456216"/>
        <dbReference type="EC" id="5.6.2.3"/>
    </reaction>
</comment>
<dbReference type="InterPro" id="IPR007693">
    <property type="entry name" value="DNA_helicase_DnaB-like_N"/>
</dbReference>
<name>A0A2L2X8I2_9FIRM</name>
<evidence type="ECO:0000256" key="5">
    <source>
        <dbReference type="ARBA" id="ARBA00022801"/>
    </source>
</evidence>
<dbReference type="GO" id="GO:0042802">
    <property type="term" value="F:identical protein binding"/>
    <property type="evidence" value="ECO:0007669"/>
    <property type="project" value="UniProtKB-ARBA"/>
</dbReference>
<dbReference type="GO" id="GO:0043139">
    <property type="term" value="F:5'-3' DNA helicase activity"/>
    <property type="evidence" value="ECO:0007669"/>
    <property type="project" value="UniProtKB-EC"/>
</dbReference>
<reference evidence="15" key="1">
    <citation type="submission" date="2018-02" db="EMBL/GenBank/DDBJ databases">
        <title>Genome sequence of Desulfocucumis palustris strain NAW-5.</title>
        <authorList>
            <person name="Watanabe M."/>
            <person name="Kojima H."/>
            <person name="Fukui M."/>
        </authorList>
    </citation>
    <scope>NUCLEOTIDE SEQUENCE [LARGE SCALE GENOMIC DNA]</scope>
    <source>
        <strain evidence="15">NAW-5</strain>
    </source>
</reference>
<evidence type="ECO:0000256" key="9">
    <source>
        <dbReference type="ARBA" id="ARBA00023235"/>
    </source>
</evidence>
<evidence type="ECO:0000256" key="4">
    <source>
        <dbReference type="ARBA" id="ARBA00022741"/>
    </source>
</evidence>
<keyword evidence="9" id="KW-0413">Isomerase</keyword>
<dbReference type="InterPro" id="IPR016136">
    <property type="entry name" value="DNA_helicase_N/primase_C"/>
</dbReference>
<protein>
    <recommendedName>
        <fullName evidence="11 12">Replicative DNA helicase</fullName>
        <ecNumber evidence="11 12">5.6.2.3</ecNumber>
    </recommendedName>
</protein>
<dbReference type="FunFam" id="3.40.50.300:FF:000076">
    <property type="entry name" value="Replicative DNA helicase"/>
    <property type="match status" value="1"/>
</dbReference>
<evidence type="ECO:0000259" key="13">
    <source>
        <dbReference type="PROSITE" id="PS51199"/>
    </source>
</evidence>
<dbReference type="OrthoDB" id="9773982at2"/>
<dbReference type="GO" id="GO:0005829">
    <property type="term" value="C:cytosol"/>
    <property type="evidence" value="ECO:0007669"/>
    <property type="project" value="TreeGrafter"/>
</dbReference>
<dbReference type="GO" id="GO:0005524">
    <property type="term" value="F:ATP binding"/>
    <property type="evidence" value="ECO:0007669"/>
    <property type="project" value="UniProtKB-UniRule"/>
</dbReference>
<evidence type="ECO:0000256" key="11">
    <source>
        <dbReference type="NCBIfam" id="TIGR00665"/>
    </source>
</evidence>
<proteinExistence type="inferred from homology"/>
<accession>A0A2L2X8I2</accession>
<comment type="similarity">
    <text evidence="1 12">Belongs to the helicase family. DnaB subfamily.</text>
</comment>
<gene>
    <name evidence="14" type="ORF">DCCM_0681</name>
</gene>
<dbReference type="Gene3D" id="3.40.50.300">
    <property type="entry name" value="P-loop containing nucleotide triphosphate hydrolases"/>
    <property type="match status" value="1"/>
</dbReference>
<keyword evidence="6 12" id="KW-0347">Helicase</keyword>
<dbReference type="InterPro" id="IPR003593">
    <property type="entry name" value="AAA+_ATPase"/>
</dbReference>
<dbReference type="SUPFAM" id="SSF48024">
    <property type="entry name" value="N-terminal domain of DnaB helicase"/>
    <property type="match status" value="1"/>
</dbReference>
<comment type="function">
    <text evidence="12">The main replicative DNA helicase, it participates in initiation and elongation during chromosome replication. Travels ahead of the DNA replisome, separating dsDNA into templates for DNA synthesis. A processive ATP-dependent 5'-3' DNA helicase it has DNA-dependent ATPase activity.</text>
</comment>
<dbReference type="Pfam" id="PF03796">
    <property type="entry name" value="DnaB_C"/>
    <property type="match status" value="1"/>
</dbReference>
<dbReference type="GO" id="GO:0016887">
    <property type="term" value="F:ATP hydrolysis activity"/>
    <property type="evidence" value="ECO:0007669"/>
    <property type="project" value="RHEA"/>
</dbReference>
<dbReference type="RefSeq" id="WP_104371010.1">
    <property type="nucleotide sequence ID" value="NZ_BFAV01000038.1"/>
</dbReference>
<dbReference type="SUPFAM" id="SSF52540">
    <property type="entry name" value="P-loop containing nucleoside triphosphate hydrolases"/>
    <property type="match status" value="1"/>
</dbReference>
<dbReference type="PANTHER" id="PTHR30153:SF2">
    <property type="entry name" value="REPLICATIVE DNA HELICASE"/>
    <property type="match status" value="1"/>
</dbReference>
<evidence type="ECO:0000256" key="7">
    <source>
        <dbReference type="ARBA" id="ARBA00022840"/>
    </source>
</evidence>
<dbReference type="Proteomes" id="UP000239549">
    <property type="component" value="Unassembled WGS sequence"/>
</dbReference>
<dbReference type="SMART" id="SM00382">
    <property type="entry name" value="AAA"/>
    <property type="match status" value="1"/>
</dbReference>
<dbReference type="GO" id="GO:0003677">
    <property type="term" value="F:DNA binding"/>
    <property type="evidence" value="ECO:0007669"/>
    <property type="project" value="UniProtKB-UniRule"/>
</dbReference>
<dbReference type="Pfam" id="PF00772">
    <property type="entry name" value="DnaB"/>
    <property type="match status" value="1"/>
</dbReference>
<evidence type="ECO:0000313" key="14">
    <source>
        <dbReference type="EMBL" id="GBF32485.1"/>
    </source>
</evidence>
<dbReference type="InterPro" id="IPR036185">
    <property type="entry name" value="DNA_heli_DnaB-like_N_sf"/>
</dbReference>
<dbReference type="EC" id="5.6.2.3" evidence="11 12"/>
<dbReference type="NCBIfam" id="TIGR00665">
    <property type="entry name" value="DnaB"/>
    <property type="match status" value="1"/>
</dbReference>
<dbReference type="FunFam" id="1.10.860.10:FF:000001">
    <property type="entry name" value="Replicative DNA helicase"/>
    <property type="match status" value="1"/>
</dbReference>
<sequence length="451" mass="50050">MTVELPGRIPPQNIDAEQSVLGAMFLDREAIYKVIRHIKAEDFYLESHRLIFEAIIKMDEAGKAPDLVTVTDHLKQHNQLEKIGGVTYVASLIGMVPTAANVEHYARIVEEKSILRSLIAAATRIAGMGYEGGEEADKLVTEAEQMLMELSSRRNAAVFKPLSEILLEIFNIIENRYRNKGQITGVQTGFTDMDRLCCGLQPGDLIIMAGRPAMGKTSLGMTIAHNVALHSNMPVAVFSLEMSRAQLVQRILCAEAMVDQQKVRSGYLDEADWSSLVKAAGKLSKAHLYIDDSAGLTVRQLRAKARNLKAEKGLGLVVIDYLQLLSGSSRENRQQEISEISRSLKGLAKDLEVPVIALAQLSRAVEQRQDKKPIMSDLRESGSLEQDADVVMFIYREEYYKPETEKKGIAEIIVAKQRNGPTGVVELAFIKEFTRFVNLSRDYEAGAQNTA</sequence>
<dbReference type="PROSITE" id="PS51199">
    <property type="entry name" value="SF4_HELICASE"/>
    <property type="match status" value="1"/>
</dbReference>
<keyword evidence="2 12" id="KW-0639">Primosome</keyword>
<evidence type="ECO:0000256" key="1">
    <source>
        <dbReference type="ARBA" id="ARBA00008428"/>
    </source>
</evidence>
<evidence type="ECO:0000256" key="6">
    <source>
        <dbReference type="ARBA" id="ARBA00022806"/>
    </source>
</evidence>
<evidence type="ECO:0000256" key="8">
    <source>
        <dbReference type="ARBA" id="ARBA00023125"/>
    </source>
</evidence>
<dbReference type="NCBIfam" id="NF004384">
    <property type="entry name" value="PRK05748.1"/>
    <property type="match status" value="1"/>
</dbReference>
<keyword evidence="4 12" id="KW-0547">Nucleotide-binding</keyword>
<keyword evidence="15" id="KW-1185">Reference proteome</keyword>
<dbReference type="InterPro" id="IPR027417">
    <property type="entry name" value="P-loop_NTPase"/>
</dbReference>
<keyword evidence="5 12" id="KW-0378">Hydrolase</keyword>
<evidence type="ECO:0000256" key="12">
    <source>
        <dbReference type="RuleBase" id="RU362085"/>
    </source>
</evidence>
<evidence type="ECO:0000256" key="2">
    <source>
        <dbReference type="ARBA" id="ARBA00022515"/>
    </source>
</evidence>
<dbReference type="GO" id="GO:0006269">
    <property type="term" value="P:DNA replication, synthesis of primer"/>
    <property type="evidence" value="ECO:0007669"/>
    <property type="project" value="UniProtKB-UniRule"/>
</dbReference>
<dbReference type="EMBL" id="BFAV01000038">
    <property type="protein sequence ID" value="GBF32485.1"/>
    <property type="molecule type" value="Genomic_DNA"/>
</dbReference>
<keyword evidence="8 12" id="KW-0238">DNA-binding</keyword>
<organism evidence="14 15">
    <name type="scientific">Desulfocucumis palustris</name>
    <dbReference type="NCBI Taxonomy" id="1898651"/>
    <lineage>
        <taxon>Bacteria</taxon>
        <taxon>Bacillati</taxon>
        <taxon>Bacillota</taxon>
        <taxon>Clostridia</taxon>
        <taxon>Eubacteriales</taxon>
        <taxon>Desulfocucumaceae</taxon>
        <taxon>Desulfocucumis</taxon>
    </lineage>
</organism>
<evidence type="ECO:0000256" key="10">
    <source>
        <dbReference type="ARBA" id="ARBA00048954"/>
    </source>
</evidence>
<dbReference type="InterPro" id="IPR007692">
    <property type="entry name" value="DNA_helicase_DnaB"/>
</dbReference>
<dbReference type="PANTHER" id="PTHR30153">
    <property type="entry name" value="REPLICATIVE DNA HELICASE DNAB"/>
    <property type="match status" value="1"/>
</dbReference>
<evidence type="ECO:0000256" key="3">
    <source>
        <dbReference type="ARBA" id="ARBA00022705"/>
    </source>
</evidence>
<dbReference type="GO" id="GO:1990077">
    <property type="term" value="C:primosome complex"/>
    <property type="evidence" value="ECO:0007669"/>
    <property type="project" value="UniProtKB-UniRule"/>
</dbReference>
<feature type="domain" description="SF4 helicase" evidence="13">
    <location>
        <begin position="179"/>
        <end position="443"/>
    </location>
</feature>
<dbReference type="InterPro" id="IPR007694">
    <property type="entry name" value="DNA_helicase_DnaB-like_C"/>
</dbReference>
<keyword evidence="3 12" id="KW-0235">DNA replication</keyword>
<dbReference type="AlphaFoldDB" id="A0A2L2X8I2"/>
<evidence type="ECO:0000313" key="15">
    <source>
        <dbReference type="Proteomes" id="UP000239549"/>
    </source>
</evidence>
<keyword evidence="7 12" id="KW-0067">ATP-binding</keyword>
<dbReference type="Gene3D" id="1.10.860.10">
    <property type="entry name" value="DNAb Helicase, Chain A"/>
    <property type="match status" value="1"/>
</dbReference>
<comment type="caution">
    <text evidence="14">The sequence shown here is derived from an EMBL/GenBank/DDBJ whole genome shotgun (WGS) entry which is preliminary data.</text>
</comment>